<feature type="domain" description="Protein kinase" evidence="8">
    <location>
        <begin position="624"/>
        <end position="916"/>
    </location>
</feature>
<evidence type="ECO:0000256" key="6">
    <source>
        <dbReference type="PROSITE-ProRule" id="PRU10141"/>
    </source>
</evidence>
<dbReference type="PANTHER" id="PTHR27003:SF467">
    <property type="entry name" value="PROTEIN KINASE DOMAIN-CONTAINING PROTEIN"/>
    <property type="match status" value="1"/>
</dbReference>
<evidence type="ECO:0000313" key="9">
    <source>
        <dbReference type="EMBL" id="GJU04625.1"/>
    </source>
</evidence>
<feature type="compositionally biased region" description="Low complexity" evidence="7">
    <location>
        <begin position="1308"/>
        <end position="1325"/>
    </location>
</feature>
<dbReference type="InterPro" id="IPR011009">
    <property type="entry name" value="Kinase-like_dom_sf"/>
</dbReference>
<feature type="domain" description="Protein kinase" evidence="8">
    <location>
        <begin position="300"/>
        <end position="576"/>
    </location>
</feature>
<keyword evidence="1" id="KW-0723">Serine/threonine-protein kinase</keyword>
<feature type="non-terminal residue" evidence="9">
    <location>
        <position position="1494"/>
    </location>
</feature>
<accession>A0ABQ5IY45</accession>
<feature type="region of interest" description="Disordered" evidence="7">
    <location>
        <begin position="1288"/>
        <end position="1339"/>
    </location>
</feature>
<reference evidence="9" key="2">
    <citation type="submission" date="2022-01" db="EMBL/GenBank/DDBJ databases">
        <authorList>
            <person name="Yamashiro T."/>
            <person name="Shiraishi A."/>
            <person name="Satake H."/>
            <person name="Nakayama K."/>
        </authorList>
    </citation>
    <scope>NUCLEOTIDE SEQUENCE</scope>
</reference>
<feature type="compositionally biased region" description="Polar residues" evidence="7">
    <location>
        <begin position="1288"/>
        <end position="1307"/>
    </location>
</feature>
<dbReference type="EMBL" id="BQNB010021267">
    <property type="protein sequence ID" value="GJU04625.1"/>
    <property type="molecule type" value="Genomic_DNA"/>
</dbReference>
<dbReference type="InterPro" id="IPR045272">
    <property type="entry name" value="ANXUR1/2-like"/>
</dbReference>
<keyword evidence="2" id="KW-0808">Transferase</keyword>
<evidence type="ECO:0000256" key="5">
    <source>
        <dbReference type="ARBA" id="ARBA00022840"/>
    </source>
</evidence>
<name>A0ABQ5IY45_9ASTR</name>
<dbReference type="PANTHER" id="PTHR27003">
    <property type="entry name" value="OS07G0166700 PROTEIN"/>
    <property type="match status" value="1"/>
</dbReference>
<evidence type="ECO:0000256" key="1">
    <source>
        <dbReference type="ARBA" id="ARBA00022527"/>
    </source>
</evidence>
<dbReference type="Gene3D" id="1.10.510.10">
    <property type="entry name" value="Transferase(Phosphotransferase) domain 1"/>
    <property type="match status" value="4"/>
</dbReference>
<dbReference type="Proteomes" id="UP001151760">
    <property type="component" value="Unassembled WGS sequence"/>
</dbReference>
<dbReference type="PROSITE" id="PS00107">
    <property type="entry name" value="PROTEIN_KINASE_ATP"/>
    <property type="match status" value="1"/>
</dbReference>
<evidence type="ECO:0000256" key="3">
    <source>
        <dbReference type="ARBA" id="ARBA00022741"/>
    </source>
</evidence>
<evidence type="ECO:0000256" key="7">
    <source>
        <dbReference type="SAM" id="MobiDB-lite"/>
    </source>
</evidence>
<dbReference type="InterPro" id="IPR008271">
    <property type="entry name" value="Ser/Thr_kinase_AS"/>
</dbReference>
<organism evidence="9 10">
    <name type="scientific">Tanacetum coccineum</name>
    <dbReference type="NCBI Taxonomy" id="301880"/>
    <lineage>
        <taxon>Eukaryota</taxon>
        <taxon>Viridiplantae</taxon>
        <taxon>Streptophyta</taxon>
        <taxon>Embryophyta</taxon>
        <taxon>Tracheophyta</taxon>
        <taxon>Spermatophyta</taxon>
        <taxon>Magnoliopsida</taxon>
        <taxon>eudicotyledons</taxon>
        <taxon>Gunneridae</taxon>
        <taxon>Pentapetalae</taxon>
        <taxon>asterids</taxon>
        <taxon>campanulids</taxon>
        <taxon>Asterales</taxon>
        <taxon>Asteraceae</taxon>
        <taxon>Asteroideae</taxon>
        <taxon>Anthemideae</taxon>
        <taxon>Anthemidinae</taxon>
        <taxon>Tanacetum</taxon>
    </lineage>
</organism>
<proteinExistence type="predicted"/>
<dbReference type="PROSITE" id="PS50011">
    <property type="entry name" value="PROTEIN_KINASE_DOM"/>
    <property type="match status" value="3"/>
</dbReference>
<dbReference type="SMART" id="SM00220">
    <property type="entry name" value="S_TKc"/>
    <property type="match status" value="3"/>
</dbReference>
<dbReference type="PROSITE" id="PS00108">
    <property type="entry name" value="PROTEIN_KINASE_ST"/>
    <property type="match status" value="1"/>
</dbReference>
<dbReference type="InterPro" id="IPR017441">
    <property type="entry name" value="Protein_kinase_ATP_BS"/>
</dbReference>
<dbReference type="InterPro" id="IPR001245">
    <property type="entry name" value="Ser-Thr/Tyr_kinase_cat_dom"/>
</dbReference>
<dbReference type="Pfam" id="PF07714">
    <property type="entry name" value="PK_Tyr_Ser-Thr"/>
    <property type="match status" value="3"/>
</dbReference>
<protein>
    <submittedName>
        <fullName evidence="9">Phloem protein 2-like protein</fullName>
    </submittedName>
</protein>
<evidence type="ECO:0000256" key="4">
    <source>
        <dbReference type="ARBA" id="ARBA00022777"/>
    </source>
</evidence>
<feature type="compositionally biased region" description="Pro residues" evidence="7">
    <location>
        <begin position="1326"/>
        <end position="1338"/>
    </location>
</feature>
<keyword evidence="4" id="KW-0418">Kinase</keyword>
<feature type="domain" description="Protein kinase" evidence="8">
    <location>
        <begin position="29"/>
        <end position="261"/>
    </location>
</feature>
<gene>
    <name evidence="9" type="ORF">Tco_1121055</name>
</gene>
<evidence type="ECO:0000256" key="2">
    <source>
        <dbReference type="ARBA" id="ARBA00022679"/>
    </source>
</evidence>
<evidence type="ECO:0000259" key="8">
    <source>
        <dbReference type="PROSITE" id="PS50011"/>
    </source>
</evidence>
<feature type="binding site" evidence="6">
    <location>
        <position position="655"/>
    </location>
    <ligand>
        <name>ATP</name>
        <dbReference type="ChEBI" id="CHEBI:30616"/>
    </ligand>
</feature>
<dbReference type="SUPFAM" id="SSF56112">
    <property type="entry name" value="Protein kinase-like (PK-like)"/>
    <property type="match status" value="3"/>
</dbReference>
<reference evidence="9" key="1">
    <citation type="journal article" date="2022" name="Int. J. Mol. Sci.">
        <title>Draft Genome of Tanacetum Coccineum: Genomic Comparison of Closely Related Tanacetum-Family Plants.</title>
        <authorList>
            <person name="Yamashiro T."/>
            <person name="Shiraishi A."/>
            <person name="Nakayama K."/>
            <person name="Satake H."/>
        </authorList>
    </citation>
    <scope>NUCLEOTIDE SEQUENCE</scope>
</reference>
<keyword evidence="5 6" id="KW-0067">ATP-binding</keyword>
<dbReference type="InterPro" id="IPR000719">
    <property type="entry name" value="Prot_kinase_dom"/>
</dbReference>
<dbReference type="InterPro" id="IPR025886">
    <property type="entry name" value="PP2-like"/>
</dbReference>
<keyword evidence="3 6" id="KW-0547">Nucleotide-binding</keyword>
<keyword evidence="10" id="KW-1185">Reference proteome</keyword>
<evidence type="ECO:0000313" key="10">
    <source>
        <dbReference type="Proteomes" id="UP001151760"/>
    </source>
</evidence>
<sequence>MMQVRIIDHMRIPLSEIGLATRKADLFHFDVQRFAAENEIREVSTAELSEYPRRKSIVFIKSLDHRSGQRTEELLRNLSYVSHGNLLKIFGFCDEEDERILVVYEYASNGSLDEYIRRNDTRNSFPWVIRLQICLDAARGLEFLHNDRGIIHGNIKSSNILMNRDGVGMIGDFGLSNHNRLTKEYDVYSFGLVLFELRKRNEIIDPMLKKEFEKTRSSIIIGDRTGNSINIFASVAYECFRKQPEDRPTMAAIVEKLEEALQCHVDCLKERQEDEDNSKMVNLKHMKIPFKEIYSATRGFDDNHMIGAGGFGGVYTAELFHVDVRNYAEINKSQLESSLIEHYGYPRRKGKVALKRLESTSGQGRREFLKEIDVLSGLYHKNLISLVGFCYEYGEMILVYDYASNGSFDRFIPNTQDNLILNWAQRLQICIDAAQGLNYLHDHHIIHRDVKSGNILLGGSYEGIIGDVGLSITVNSEDSQLIVDTVGTYGYVDPIYLTRGIVTKQSDMYSFGVVLLEVLCGRFVKRPPPGKVRASLVDMAEHHLTDNQPYQIIAQYLIKEVADEKFKDSVITYATITRECLHSPETHCLTMADVVKQLKRALTFHLIGVEIISLKDIKAATNCFSEESVIGKGSSGKIYKGEFSPFKRYMSVAVKRLDKVGSYGEGALLKEVVKLYRYSHKNIIAIRGFCEEDNEKIIIMDHASNESLDRHLDKSSLTWGIRLKISIGAAKGLNHIHSFEEDQETLHGDIKSSNILLAHDWEAAISNFVISKSHGTLGYLDPQSYLGMTKKSDVYSFGVVLLEILSGKLAIEKAEKYSHRALRQIINDEWERYAGNGAADTKVVFLAWMAARCFEENKLEALIFDDLTKQTDGKSIDVVSKVAYQCLNKDQEKRPTMALVIQELEKALNIHEHALTMEKWFGTVAKISNTQNLKIPIEIKTQFLSLGIIYGAYLVFKFCDPKMVSSKPYVDLKYKTASGELNSYIAERRDGEWMMIELCRFRSDNQIIDFKVQLESLWGYPCGSGPIFVDGIEFRPIDNGLDKLLSTGVLIDNGEKIFSLSKVSCKKCHMFLAKAVINKSTDAKFTKWSSPTQKKQKITKCPSSTMSRFEEAVELQRHQAFSIKCDIETQMLSPDTAYACYLVFQLPENSEGLKCPVKARDLLNKKNKETTIFYLKAPGPVDLYRDKRVPDRREDGWMEVRVWEFVYNNEIKDNYIPMELKLACLGGTMSGLIIYGVEFRPFVILLPLIKGVKENIVSHAGNKSNENIEAVRKGNLSRLFDEKQTVSYGSKSKFGSPSSLPKTSIVNPSTSTIYSPTSPMQSTLPPLLPKPQTKPLPPIKRLSPAEMQLRREKGLCFTCDDKFTWNHKCPNKQMLLLMTSTDEPDLSSSIEESGAQQDVTCLPQETTEPHLSLNAYHGSNGVTTIRLSGFINGTKVQVLLDGGSSDNFIQPRVEGLISSIPLYVQDELIKFSAYVLPISVGKCKSKGQSTAKQK</sequence>
<dbReference type="Gene3D" id="3.30.200.20">
    <property type="entry name" value="Phosphorylase Kinase, domain 1"/>
    <property type="match status" value="2"/>
</dbReference>
<comment type="caution">
    <text evidence="9">The sequence shown here is derived from an EMBL/GenBank/DDBJ whole genome shotgun (WGS) entry which is preliminary data.</text>
</comment>
<dbReference type="Pfam" id="PF14299">
    <property type="entry name" value="PP2"/>
    <property type="match status" value="2"/>
</dbReference>